<dbReference type="Proteomes" id="UP000241238">
    <property type="component" value="Chromosome"/>
</dbReference>
<name>A0ABM6U273_FUSVA</name>
<dbReference type="Pfam" id="PF12848">
    <property type="entry name" value="ABC_tran_Xtn"/>
    <property type="match status" value="1"/>
</dbReference>
<dbReference type="PANTHER" id="PTHR42855">
    <property type="entry name" value="ABC TRANSPORTER ATP-BINDING SUBUNIT"/>
    <property type="match status" value="1"/>
</dbReference>
<reference evidence="6" key="1">
    <citation type="journal article" date="2018" name="MSphere">
        <title>Fusobacterium Genomics Using MinION and Illumina Sequencing Enables Genome Completion and Correction.</title>
        <authorList>
            <person name="Todd S.M."/>
            <person name="Settlage R.E."/>
            <person name="Lahmers K.K."/>
            <person name="Slade D.J."/>
        </authorList>
    </citation>
    <scope>NUCLEOTIDE SEQUENCE [LARGE SCALE GENOMIC DNA]</scope>
    <source>
        <strain evidence="6">ATCC 27725</strain>
    </source>
</reference>
<organism evidence="5 6">
    <name type="scientific">Fusobacterium varium ATCC 27725</name>
    <dbReference type="NCBI Taxonomy" id="469618"/>
    <lineage>
        <taxon>Bacteria</taxon>
        <taxon>Fusobacteriati</taxon>
        <taxon>Fusobacteriota</taxon>
        <taxon>Fusobacteriia</taxon>
        <taxon>Fusobacteriales</taxon>
        <taxon>Fusobacteriaceae</taxon>
        <taxon>Fusobacterium</taxon>
    </lineage>
</organism>
<gene>
    <name evidence="5" type="ORF">C4N18_03845</name>
</gene>
<dbReference type="SMART" id="SM00382">
    <property type="entry name" value="AAA"/>
    <property type="match status" value="2"/>
</dbReference>
<dbReference type="InterPro" id="IPR003593">
    <property type="entry name" value="AAA+_ATPase"/>
</dbReference>
<keyword evidence="6" id="KW-1185">Reference proteome</keyword>
<evidence type="ECO:0000256" key="1">
    <source>
        <dbReference type="ARBA" id="ARBA00022741"/>
    </source>
</evidence>
<dbReference type="NCBIfam" id="NF000355">
    <property type="entry name" value="ribo_prot_ABC_F"/>
    <property type="match status" value="1"/>
</dbReference>
<dbReference type="Gene3D" id="3.40.50.300">
    <property type="entry name" value="P-loop containing nucleotide triphosphate hydrolases"/>
    <property type="match status" value="2"/>
</dbReference>
<dbReference type="InterPro" id="IPR003439">
    <property type="entry name" value="ABC_transporter-like_ATP-bd"/>
</dbReference>
<feature type="domain" description="ABC transporter" evidence="4">
    <location>
        <begin position="4"/>
        <end position="265"/>
    </location>
</feature>
<dbReference type="PANTHER" id="PTHR42855:SF2">
    <property type="entry name" value="DRUG RESISTANCE ABC TRANSPORTER,ATP-BINDING PROTEIN"/>
    <property type="match status" value="1"/>
</dbReference>
<dbReference type="CDD" id="cd03221">
    <property type="entry name" value="ABCF_EF-3"/>
    <property type="match status" value="1"/>
</dbReference>
<protein>
    <submittedName>
        <fullName evidence="5">ABC transporter ATP-binding protein</fullName>
    </submittedName>
</protein>
<dbReference type="InterPro" id="IPR051309">
    <property type="entry name" value="ABCF_ATPase"/>
</dbReference>
<sequence length="635" mass="72949">MALLQVNNLFMGFTGETLFKNISFSIDEKDKIGMIGVNGAGKSTLIKILLGLEYDEVDPETNQRGTISKKGGLKIGYLSQHPNLNPDNTVFEELMTVFSNVQNDYHRIQELNVILAENLDDFDKTMEELGTITARYEQNEGYAIEYKVKQILNGLSLAESLWNSKISDLSGGQLSRVALGKILLEEPELLILDEPTNHLDLNAIEWLEKILKDYKKAFILISHDVYFLDNVVNRIFEIEGKTLKTYNGNYTDFTIQKEAYLSGAVKAFDKEQDKLRKMEEFIRRYKAGVKSKQARGREKILNRMEKMENPVITTKKIKLKFETDTTSVDLVLRIKDLAKSFDGKEIFSNLNLDIYRGDRIGVIGKNGVGKSTLLKIINGMEKQSKGEFKIGDRVKIGYYDQNHQGLDPKKTVLEELMYHFVLSEEEARNICGGFLFTEDDVYKEISSLSGGEKARVAFMKLMLEKPNFLILDEPTNHLDIYSREILSESLEDYTGTILVVSHDRNFLDCVVNNIYEVKKDGAELFKGDYNSYLNQREEVKEKDTKASLNFEEQKRNKNRISSLEKKILKAEADVEKLEEKKSAKEEEYNKAGIENNVDKLIEIQKELEELDMEILSLMEEWEELENELKTLKNTF</sequence>
<feature type="coiled-coil region" evidence="3">
    <location>
        <begin position="553"/>
        <end position="634"/>
    </location>
</feature>
<dbReference type="RefSeq" id="WP_005948783.1">
    <property type="nucleotide sequence ID" value="NZ_CP028103.1"/>
</dbReference>
<dbReference type="InterPro" id="IPR017871">
    <property type="entry name" value="ABC_transporter-like_CS"/>
</dbReference>
<dbReference type="PROSITE" id="PS50893">
    <property type="entry name" value="ABC_TRANSPORTER_2"/>
    <property type="match status" value="2"/>
</dbReference>
<feature type="domain" description="ABC transporter" evidence="4">
    <location>
        <begin position="332"/>
        <end position="551"/>
    </location>
</feature>
<evidence type="ECO:0000256" key="3">
    <source>
        <dbReference type="SAM" id="Coils"/>
    </source>
</evidence>
<dbReference type="PROSITE" id="PS00211">
    <property type="entry name" value="ABC_TRANSPORTER_1"/>
    <property type="match status" value="1"/>
</dbReference>
<dbReference type="GO" id="GO:0005524">
    <property type="term" value="F:ATP binding"/>
    <property type="evidence" value="ECO:0007669"/>
    <property type="project" value="UniProtKB-KW"/>
</dbReference>
<evidence type="ECO:0000259" key="4">
    <source>
        <dbReference type="PROSITE" id="PS50893"/>
    </source>
</evidence>
<evidence type="ECO:0000313" key="5">
    <source>
        <dbReference type="EMBL" id="AVQ30396.1"/>
    </source>
</evidence>
<keyword evidence="3" id="KW-0175">Coiled coil</keyword>
<dbReference type="InterPro" id="IPR027417">
    <property type="entry name" value="P-loop_NTPase"/>
</dbReference>
<dbReference type="GeneID" id="77467112"/>
<dbReference type="InterPro" id="IPR032781">
    <property type="entry name" value="ABC_tran_Xtn"/>
</dbReference>
<evidence type="ECO:0000256" key="2">
    <source>
        <dbReference type="ARBA" id="ARBA00022840"/>
    </source>
</evidence>
<proteinExistence type="predicted"/>
<dbReference type="SUPFAM" id="SSF52540">
    <property type="entry name" value="P-loop containing nucleoside triphosphate hydrolases"/>
    <property type="match status" value="2"/>
</dbReference>
<evidence type="ECO:0000313" key="6">
    <source>
        <dbReference type="Proteomes" id="UP000241238"/>
    </source>
</evidence>
<dbReference type="Pfam" id="PF00005">
    <property type="entry name" value="ABC_tran"/>
    <property type="match status" value="2"/>
</dbReference>
<accession>A0ABM6U273</accession>
<keyword evidence="1" id="KW-0547">Nucleotide-binding</keyword>
<dbReference type="EMBL" id="CP028103">
    <property type="protein sequence ID" value="AVQ30396.1"/>
    <property type="molecule type" value="Genomic_DNA"/>
</dbReference>
<keyword evidence="2 5" id="KW-0067">ATP-binding</keyword>